<protein>
    <submittedName>
        <fullName evidence="1">Uncharacterized protein</fullName>
    </submittedName>
</protein>
<reference evidence="1 2" key="1">
    <citation type="submission" date="2015-01" db="EMBL/GenBank/DDBJ databases">
        <title>Evolution of Trichinella species and genotypes.</title>
        <authorList>
            <person name="Korhonen P.K."/>
            <person name="Edoardo P."/>
            <person name="Giuseppe L.R."/>
            <person name="Gasser R.B."/>
        </authorList>
    </citation>
    <scope>NUCLEOTIDE SEQUENCE [LARGE SCALE GENOMIC DNA]</scope>
    <source>
        <strain evidence="1">ISS417</strain>
    </source>
</reference>
<dbReference type="Proteomes" id="UP000055048">
    <property type="component" value="Unassembled WGS sequence"/>
</dbReference>
<accession>A0A0V0U4U8</accession>
<dbReference type="EMBL" id="JYDJ01000061">
    <property type="protein sequence ID" value="KRX46236.1"/>
    <property type="molecule type" value="Genomic_DNA"/>
</dbReference>
<comment type="caution">
    <text evidence="1">The sequence shown here is derived from an EMBL/GenBank/DDBJ whole genome shotgun (WGS) entry which is preliminary data.</text>
</comment>
<gene>
    <name evidence="1" type="ORF">T05_8824</name>
</gene>
<organism evidence="1 2">
    <name type="scientific">Trichinella murrelli</name>
    <dbReference type="NCBI Taxonomy" id="144512"/>
    <lineage>
        <taxon>Eukaryota</taxon>
        <taxon>Metazoa</taxon>
        <taxon>Ecdysozoa</taxon>
        <taxon>Nematoda</taxon>
        <taxon>Enoplea</taxon>
        <taxon>Dorylaimia</taxon>
        <taxon>Trichinellida</taxon>
        <taxon>Trichinellidae</taxon>
        <taxon>Trichinella</taxon>
    </lineage>
</organism>
<proteinExistence type="predicted"/>
<sequence length="73" mass="7694">MFDSPVRWRSCGRCALAVDHLATADAIVGDNSRALLRLVSGIHATITCMAPFSKATVSVIMANGFVVGRSTIS</sequence>
<dbReference type="AlphaFoldDB" id="A0A0V0U4U8"/>
<dbReference type="OrthoDB" id="10453710at2759"/>
<evidence type="ECO:0000313" key="2">
    <source>
        <dbReference type="Proteomes" id="UP000055048"/>
    </source>
</evidence>
<keyword evidence="2" id="KW-1185">Reference proteome</keyword>
<name>A0A0V0U4U8_9BILA</name>
<evidence type="ECO:0000313" key="1">
    <source>
        <dbReference type="EMBL" id="KRX46236.1"/>
    </source>
</evidence>